<feature type="compositionally biased region" description="Low complexity" evidence="1">
    <location>
        <begin position="259"/>
        <end position="324"/>
    </location>
</feature>
<evidence type="ECO:0008006" key="4">
    <source>
        <dbReference type="Google" id="ProtNLM"/>
    </source>
</evidence>
<dbReference type="InterPro" id="IPR035965">
    <property type="entry name" value="PAS-like_dom_sf"/>
</dbReference>
<feature type="compositionally biased region" description="Low complexity" evidence="1">
    <location>
        <begin position="332"/>
        <end position="347"/>
    </location>
</feature>
<name>A0A813HBF5_POLGL</name>
<comment type="caution">
    <text evidence="2">The sequence shown here is derived from an EMBL/GenBank/DDBJ whole genome shotgun (WGS) entry which is preliminary data.</text>
</comment>
<feature type="non-terminal residue" evidence="2">
    <location>
        <position position="374"/>
    </location>
</feature>
<feature type="region of interest" description="Disordered" evidence="1">
    <location>
        <begin position="249"/>
        <end position="351"/>
    </location>
</feature>
<dbReference type="PANTHER" id="PTHR42264:SF3">
    <property type="entry name" value="F-BOX DOMAIN-CONTAINING PROTEIN-RELATED"/>
    <property type="match status" value="1"/>
</dbReference>
<evidence type="ECO:0000313" key="2">
    <source>
        <dbReference type="EMBL" id="CAE8635511.1"/>
    </source>
</evidence>
<proteinExistence type="predicted"/>
<dbReference type="Proteomes" id="UP000654075">
    <property type="component" value="Unassembled WGS sequence"/>
</dbReference>
<keyword evidence="3" id="KW-1185">Reference proteome</keyword>
<protein>
    <recommendedName>
        <fullName evidence="4">PAS domain-containing protein</fullName>
    </recommendedName>
</protein>
<reference evidence="2" key="1">
    <citation type="submission" date="2021-02" db="EMBL/GenBank/DDBJ databases">
        <authorList>
            <person name="Dougan E. K."/>
            <person name="Rhodes N."/>
            <person name="Thang M."/>
            <person name="Chan C."/>
        </authorList>
    </citation>
    <scope>NUCLEOTIDE SEQUENCE</scope>
</reference>
<dbReference type="AlphaFoldDB" id="A0A813HBF5"/>
<dbReference type="CDD" id="cd00130">
    <property type="entry name" value="PAS"/>
    <property type="match status" value="1"/>
</dbReference>
<dbReference type="InterPro" id="IPR000014">
    <property type="entry name" value="PAS"/>
</dbReference>
<organism evidence="2 3">
    <name type="scientific">Polarella glacialis</name>
    <name type="common">Dinoflagellate</name>
    <dbReference type="NCBI Taxonomy" id="89957"/>
    <lineage>
        <taxon>Eukaryota</taxon>
        <taxon>Sar</taxon>
        <taxon>Alveolata</taxon>
        <taxon>Dinophyceae</taxon>
        <taxon>Suessiales</taxon>
        <taxon>Suessiaceae</taxon>
        <taxon>Polarella</taxon>
    </lineage>
</organism>
<dbReference type="EMBL" id="CAJNNV010031297">
    <property type="protein sequence ID" value="CAE8635511.1"/>
    <property type="molecule type" value="Genomic_DNA"/>
</dbReference>
<evidence type="ECO:0000313" key="3">
    <source>
        <dbReference type="Proteomes" id="UP000654075"/>
    </source>
</evidence>
<dbReference type="Gene3D" id="3.30.450.20">
    <property type="entry name" value="PAS domain"/>
    <property type="match status" value="1"/>
</dbReference>
<dbReference type="PANTHER" id="PTHR42264">
    <property type="entry name" value="EPHRIN_REC_LIKE DOMAIN-CONTAINING PROTEIN"/>
    <property type="match status" value="1"/>
</dbReference>
<evidence type="ECO:0000256" key="1">
    <source>
        <dbReference type="SAM" id="MobiDB-lite"/>
    </source>
</evidence>
<accession>A0A813HBF5</accession>
<gene>
    <name evidence="2" type="ORF">PGLA1383_LOCUS51107</name>
</gene>
<sequence>MDLLELDPFELLLDDPELEAELDLETELVDENSGVRGRAQINNNSTNNKPIPTRCEHPLVSSRMITQSTCEPEEVRQFSKASASATSRQFSKASATSLVTSDLEDDIAVLPPPLLTASKDQLFQAIESVVSQLDFPVAISNPLSEDMRFAMVSEGFEAMTGYSRRELVDRELRLLSQGCPEDLETSVFLRLSGQTGDAYEAHDVVLRRKSGELMSNSIYQRGLTIGFKPQTGEKLWILISVHTASEQQQQQQTNYIHRSSISNDNTDSSISSSSNSISSNSISSSSNNSNSNSSSSSSNSISSSSNNSNSNSNNSNNRNNNNNNKELEPTRNNHSNHNSSSNHLSSSEVAERIRAAISDSLVRAGKCQSTGGTA</sequence>
<dbReference type="SUPFAM" id="SSF55785">
    <property type="entry name" value="PYP-like sensor domain (PAS domain)"/>
    <property type="match status" value="1"/>
</dbReference>